<feature type="domain" description="YCII-related" evidence="2">
    <location>
        <begin position="43"/>
        <end position="115"/>
    </location>
</feature>
<reference evidence="3 4" key="1">
    <citation type="submission" date="2019-02" db="EMBL/GenBank/DDBJ databases">
        <authorList>
            <consortium name="Pathogen Informatics"/>
        </authorList>
    </citation>
    <scope>NUCLEOTIDE SEQUENCE [LARGE SCALE GENOMIC DNA]</scope>
    <source>
        <strain evidence="3 4">3012STDY6756504</strain>
    </source>
</reference>
<proteinExistence type="inferred from homology"/>
<protein>
    <submittedName>
        <fullName evidence="3">Uncharacterized protein conserved in bacteria</fullName>
    </submittedName>
</protein>
<organism evidence="3 4">
    <name type="scientific">Nocardia cyriacigeorgica</name>
    <dbReference type="NCBI Taxonomy" id="135487"/>
    <lineage>
        <taxon>Bacteria</taxon>
        <taxon>Bacillati</taxon>
        <taxon>Actinomycetota</taxon>
        <taxon>Actinomycetes</taxon>
        <taxon>Mycobacteriales</taxon>
        <taxon>Nocardiaceae</taxon>
        <taxon>Nocardia</taxon>
    </lineage>
</organism>
<feature type="domain" description="YCII-related" evidence="2">
    <location>
        <begin position="143"/>
        <end position="234"/>
    </location>
</feature>
<dbReference type="RefSeq" id="WP_130917396.1">
    <property type="nucleotide sequence ID" value="NZ_LR215973.1"/>
</dbReference>
<dbReference type="Gene3D" id="3.30.70.1060">
    <property type="entry name" value="Dimeric alpha+beta barrel"/>
    <property type="match status" value="2"/>
</dbReference>
<evidence type="ECO:0000313" key="4">
    <source>
        <dbReference type="Proteomes" id="UP000290439"/>
    </source>
</evidence>
<name>A0A4U8W3H4_9NOCA</name>
<dbReference type="AlphaFoldDB" id="A0A4U8W3H4"/>
<evidence type="ECO:0000313" key="3">
    <source>
        <dbReference type="EMBL" id="VFA99004.1"/>
    </source>
</evidence>
<evidence type="ECO:0000256" key="1">
    <source>
        <dbReference type="ARBA" id="ARBA00007689"/>
    </source>
</evidence>
<dbReference type="PANTHER" id="PTHR35174:SF3">
    <property type="entry name" value="BLL7171 PROTEIN"/>
    <property type="match status" value="1"/>
</dbReference>
<dbReference type="EMBL" id="LR215973">
    <property type="protein sequence ID" value="VFA99004.1"/>
    <property type="molecule type" value="Genomic_DNA"/>
</dbReference>
<gene>
    <name evidence="3" type="ORF">NCTC10797_02783</name>
</gene>
<comment type="similarity">
    <text evidence="1">Belongs to the YciI family.</text>
</comment>
<dbReference type="InterPro" id="IPR005545">
    <property type="entry name" value="YCII"/>
</dbReference>
<evidence type="ECO:0000259" key="2">
    <source>
        <dbReference type="Pfam" id="PF03795"/>
    </source>
</evidence>
<dbReference type="Pfam" id="PF03795">
    <property type="entry name" value="YCII"/>
    <property type="match status" value="2"/>
</dbReference>
<dbReference type="SUPFAM" id="SSF54909">
    <property type="entry name" value="Dimeric alpha+beta barrel"/>
    <property type="match status" value="2"/>
</dbReference>
<dbReference type="InterPro" id="IPR011008">
    <property type="entry name" value="Dimeric_a/b-barrel"/>
</dbReference>
<accession>A0A4U8W3H4</accession>
<sequence length="237" mass="25255">MQYLALLVGRDDDPEAAPGSAEFDAEVQRYAEFEERVAAAIAGGAALYPSSTAVNVTRDGDTTLITDGPFAEGAEVVGGFYVFEVTDLDEAIGLARQVPAVETGAIELRPMVQWTPHDTPGADWWMALLWDRADTVIAPGTPEWEAALAEHQRFAERVGAAIRGGGALRPPSSATTLRMREGELSITDGPFGETAEVVDGLYLFAAPDRRTASEIAAQIPLGAKGRTELRQIADLGQ</sequence>
<dbReference type="Proteomes" id="UP000290439">
    <property type="component" value="Chromosome"/>
</dbReference>
<dbReference type="PANTHER" id="PTHR35174">
    <property type="entry name" value="BLL7171 PROTEIN-RELATED"/>
    <property type="match status" value="1"/>
</dbReference>